<accession>Q76YJ5</accession>
<dbReference type="KEGG" id="vg:2658231"/>
<evidence type="ECO:0000313" key="3">
    <source>
        <dbReference type="EMBL" id="AAQ17900.1"/>
    </source>
</evidence>
<sequence>MIFDMNEFGGLAVLGTIIGVAYLLKKGVDGAFDVDNNKKTMADTIRELRESQLNRNFQHRNCVTHRLGGKGKRLKPKGFAIANDTIPNGEINSNQNKKRKKRK</sequence>
<reference evidence="3 4" key="1">
    <citation type="journal article" date="2001" name="J. Bacteriol.">
        <title>Phylogeny of the major head and tail genes of the wide-ranging T4-type bacteriophages.</title>
        <authorList>
            <person name="Tetart F."/>
            <person name="Desplats C."/>
            <person name="Kutateladze M."/>
            <person name="Monod C."/>
            <person name="Ackermann H.W."/>
            <person name="Krisch H.M."/>
        </authorList>
    </citation>
    <scope>NUCLEOTIDE SEQUENCE</scope>
</reference>
<dbReference type="EMBL" id="AY266303">
    <property type="protein sequence ID" value="AAQ17900.1"/>
    <property type="molecule type" value="Genomic_DNA"/>
</dbReference>
<evidence type="ECO:0000256" key="2">
    <source>
        <dbReference type="SAM" id="Phobius"/>
    </source>
</evidence>
<gene>
    <name evidence="3" type="ORF">Aeh1ORF238c</name>
</gene>
<dbReference type="RefSeq" id="NP_944128.1">
    <property type="nucleotide sequence ID" value="NC_005260.1"/>
</dbReference>
<proteinExistence type="predicted"/>
<evidence type="ECO:0000313" key="4">
    <source>
        <dbReference type="Proteomes" id="UP000002555"/>
    </source>
</evidence>
<keyword evidence="2" id="KW-0812">Transmembrane</keyword>
<feature type="region of interest" description="Disordered" evidence="1">
    <location>
        <begin position="84"/>
        <end position="103"/>
    </location>
</feature>
<keyword evidence="4" id="KW-1185">Reference proteome</keyword>
<dbReference type="Proteomes" id="UP000002555">
    <property type="component" value="Segment"/>
</dbReference>
<feature type="transmembrane region" description="Helical" evidence="2">
    <location>
        <begin position="6"/>
        <end position="24"/>
    </location>
</feature>
<organism evidence="3 4">
    <name type="scientific">Aeromonas phage Aeh1</name>
    <dbReference type="NCBI Taxonomy" id="2880362"/>
    <lineage>
        <taxon>Viruses</taxon>
        <taxon>Duplodnaviria</taxon>
        <taxon>Heunggongvirae</taxon>
        <taxon>Uroviricota</taxon>
        <taxon>Caudoviricetes</taxon>
        <taxon>Pantevenvirales</taxon>
        <taxon>Straboviridae</taxon>
        <taxon>Cinqassovirus</taxon>
        <taxon>Cinqassovirus aeh1</taxon>
    </lineage>
</organism>
<keyword evidence="2" id="KW-0472">Membrane</keyword>
<protein>
    <submittedName>
        <fullName evidence="3">Uncharacterized protein</fullName>
    </submittedName>
</protein>
<dbReference type="OrthoDB" id="35036at10239"/>
<evidence type="ECO:0000256" key="1">
    <source>
        <dbReference type="SAM" id="MobiDB-lite"/>
    </source>
</evidence>
<keyword evidence="2" id="KW-1133">Transmembrane helix</keyword>
<name>Q76YJ5_9CAUD</name>